<accession>A0A6L9S3P6</accession>
<protein>
    <submittedName>
        <fullName evidence="1">Uncharacterized protein</fullName>
    </submittedName>
</protein>
<dbReference type="Proteomes" id="UP000475214">
    <property type="component" value="Unassembled WGS sequence"/>
</dbReference>
<dbReference type="RefSeq" id="WP_163734013.1">
    <property type="nucleotide sequence ID" value="NZ_JAAGOA010000003.1"/>
</dbReference>
<dbReference type="EMBL" id="JAAGOA010000003">
    <property type="protein sequence ID" value="NED99682.1"/>
    <property type="molecule type" value="Genomic_DNA"/>
</dbReference>
<dbReference type="AlphaFoldDB" id="A0A6L9S3P6"/>
<proteinExistence type="predicted"/>
<evidence type="ECO:0000313" key="1">
    <source>
        <dbReference type="EMBL" id="NED99682.1"/>
    </source>
</evidence>
<evidence type="ECO:0000313" key="2">
    <source>
        <dbReference type="Proteomes" id="UP000475214"/>
    </source>
</evidence>
<name>A0A6L9S3P6_9ACTN</name>
<organism evidence="1 2">
    <name type="scientific">Phytoactinopolyspora halotolerans</name>
    <dbReference type="NCBI Taxonomy" id="1981512"/>
    <lineage>
        <taxon>Bacteria</taxon>
        <taxon>Bacillati</taxon>
        <taxon>Actinomycetota</taxon>
        <taxon>Actinomycetes</taxon>
        <taxon>Jiangellales</taxon>
        <taxon>Jiangellaceae</taxon>
        <taxon>Phytoactinopolyspora</taxon>
    </lineage>
</organism>
<keyword evidence="2" id="KW-1185">Reference proteome</keyword>
<reference evidence="1 2" key="1">
    <citation type="submission" date="2020-02" db="EMBL/GenBank/DDBJ databases">
        <authorList>
            <person name="Li X.-J."/>
            <person name="Han X.-M."/>
        </authorList>
    </citation>
    <scope>NUCLEOTIDE SEQUENCE [LARGE SCALE GENOMIC DNA]</scope>
    <source>
        <strain evidence="1 2">CCTCC AB 2017055</strain>
    </source>
</reference>
<comment type="caution">
    <text evidence="1">The sequence shown here is derived from an EMBL/GenBank/DDBJ whole genome shotgun (WGS) entry which is preliminary data.</text>
</comment>
<gene>
    <name evidence="1" type="ORF">G1H10_05825</name>
</gene>
<sequence>MFADEYGLTSTSGLVDAVIDMQQELIGLVHTLAEAGRQPQTQWVADGHLDELNQRLDWTRTHRHLFE</sequence>